<evidence type="ECO:0000256" key="10">
    <source>
        <dbReference type="ARBA" id="ARBA00023296"/>
    </source>
</evidence>
<keyword evidence="3" id="KW-1162">Viral penetration into host cytoplasm</keyword>
<dbReference type="Gene3D" id="2.60.120.420">
    <property type="entry name" value="Membrane penetration protein mu1, Chain B, domain 4"/>
    <property type="match status" value="1"/>
</dbReference>
<keyword evidence="6" id="KW-1152">Outer capsid protein</keyword>
<dbReference type="GO" id="GO:0140267">
    <property type="term" value="P:symbiont entry into host cell via permeabilization of host membrane"/>
    <property type="evidence" value="ECO:0007669"/>
    <property type="project" value="UniProtKB-KW"/>
</dbReference>
<dbReference type="InterPro" id="IPR036256">
    <property type="entry name" value="Mu1/VP4_sf"/>
</dbReference>
<keyword evidence="8" id="KW-0325">Glycoprotein</keyword>
<organism evidence="11 12">
    <name type="scientific">Broome reovirus</name>
    <dbReference type="NCBI Taxonomy" id="667093"/>
    <lineage>
        <taxon>Viruses</taxon>
        <taxon>Riboviria</taxon>
        <taxon>Orthornavirae</taxon>
        <taxon>Duplornaviricota</taxon>
        <taxon>Resentoviricetes</taxon>
        <taxon>Reovirales</taxon>
        <taxon>Spinareoviridae</taxon>
        <taxon>Orthoreovirus</taxon>
        <taxon>Orthoreovirus broomense</taxon>
        <taxon>Broome orthoreovirus</taxon>
    </lineage>
</organism>
<dbReference type="Pfam" id="PF05993">
    <property type="entry name" value="Reovirus_M2"/>
    <property type="match status" value="1"/>
</dbReference>
<protein>
    <submittedName>
        <fullName evidence="11">Major outer capsid protein</fullName>
    </submittedName>
</protein>
<dbReference type="GO" id="GO:0039624">
    <property type="term" value="C:viral outer capsid"/>
    <property type="evidence" value="ECO:0007669"/>
    <property type="project" value="UniProtKB-KW"/>
</dbReference>
<evidence type="ECO:0000256" key="1">
    <source>
        <dbReference type="ARBA" id="ARBA00004328"/>
    </source>
</evidence>
<dbReference type="SUPFAM" id="SSF69908">
    <property type="entry name" value="Membrane penetration protein mu1"/>
    <property type="match status" value="1"/>
</dbReference>
<evidence type="ECO:0000313" key="12">
    <source>
        <dbReference type="Proteomes" id="UP000201481"/>
    </source>
</evidence>
<dbReference type="Gene3D" id="1.10.2050.10">
    <property type="entry name" value="Protein mu-1, chain B, domain 3"/>
    <property type="match status" value="1"/>
</dbReference>
<evidence type="ECO:0000313" key="11">
    <source>
        <dbReference type="EMBL" id="ACU68604.1"/>
    </source>
</evidence>
<evidence type="ECO:0000256" key="3">
    <source>
        <dbReference type="ARBA" id="ARBA00022595"/>
    </source>
</evidence>
<proteinExistence type="predicted"/>
<dbReference type="MEROPS" id="N07.001"/>
<keyword evidence="7" id="KW-0946">Virion</keyword>
<evidence type="ECO:0000256" key="2">
    <source>
        <dbReference type="ARBA" id="ARBA00022561"/>
    </source>
</evidence>
<name>D6MM24_9REOV</name>
<dbReference type="RefSeq" id="YP_003717775.1">
    <property type="nucleotide sequence ID" value="NC_014240.1"/>
</dbReference>
<evidence type="ECO:0000256" key="8">
    <source>
        <dbReference type="ARBA" id="ARBA00023180"/>
    </source>
</evidence>
<keyword evidence="9" id="KW-0449">Lipoprotein</keyword>
<dbReference type="Proteomes" id="UP000201481">
    <property type="component" value="Genome"/>
</dbReference>
<accession>D6MM24</accession>
<dbReference type="InterPro" id="IPR015962">
    <property type="entry name" value="Mu1_membr_pen_domII"/>
</dbReference>
<sequence length="674" mass="73328">MGNYSSIVQNYNIRGDGNVFRPTADQRSSAVPTLQLRPGILNPGGLAWRLLEGQTDPTAPGALVQVTTLDYPTLNVCNANNKTGLLPVSGQFIKNVKEEVIVIEQSAICEFQKLQNAIELNRDYLSEQGILPQSANFSDYVVYIDCYVGLSAEQASRNFLRSVPTTTRSRTTAYITIVQAALAQLNKWESALREVMTILPTSTSFGELECDMKSVVAYVDAVLPDDNLCRLYPEQAAAAIAMRTGAVRWKDTTTGDTPLQASNSITSVTQSVIGNAVPLGEKSDASIESLALVAKSNPDLVCSDRPTMGSVWSMLVPSKDYNIRAIPVLEAMWLRTTGDKVGFDISWEEKAFNNTYHIAIRTGMKALFLDEISSCVLSVDFKDKNYTTPQFNPSGKVVSLLVLSSKLPLEQITKPDDIMGIVEVSNVTLRAAPSSTQGASVIATTSLTYVFEREVLPIDKSVHSYLLCMFRSNEPTNATNYPWFDAWDANTTISMLTAGEVTLNGVVTDTIVPTSLIGAYTPEVLASALPNDAGEIMTARAQILAEAIKREDDTMVDEASPFSAPILGQLALQTKTIGVGSIRGWDPPRWLKQASRALQMFLGNPKSILSVTTPVLKDPNVWVGLAQGVYDAISTKSMSAGWRKAADRLNAAQSVRQWKQKVLGKIQKGFPPST</sequence>
<dbReference type="GeneID" id="9295425"/>
<evidence type="ECO:0000256" key="9">
    <source>
        <dbReference type="ARBA" id="ARBA00023288"/>
    </source>
</evidence>
<dbReference type="InterPro" id="IPR015961">
    <property type="entry name" value="Mu1_membr_pen_domI"/>
</dbReference>
<dbReference type="EMBL" id="GQ258981">
    <property type="protein sequence ID" value="ACU68604.1"/>
    <property type="molecule type" value="Genomic_RNA"/>
</dbReference>
<dbReference type="OrthoDB" id="2377at10239"/>
<dbReference type="InterPro" id="IPR044937">
    <property type="entry name" value="Mu1_membr_pen_domIII"/>
</dbReference>
<keyword evidence="2" id="KW-0167">Capsid protein</keyword>
<dbReference type="Gene3D" id="3.90.1370.10">
    <property type="entry name" value="Protein mu-1, chain B, domain 1"/>
    <property type="match status" value="1"/>
</dbReference>
<keyword evidence="10" id="KW-1160">Virus entry into host cell</keyword>
<comment type="subcellular location">
    <subcellularLocation>
        <location evidence="1">Virion</location>
    </subcellularLocation>
</comment>
<evidence type="ECO:0000256" key="5">
    <source>
        <dbReference type="ARBA" id="ARBA00022707"/>
    </source>
</evidence>
<dbReference type="KEGG" id="vg:9295425"/>
<evidence type="ECO:0000256" key="6">
    <source>
        <dbReference type="ARBA" id="ARBA00022770"/>
    </source>
</evidence>
<dbReference type="GO" id="GO:0046812">
    <property type="term" value="F:host cell surface binding"/>
    <property type="evidence" value="ECO:0007669"/>
    <property type="project" value="InterPro"/>
</dbReference>
<keyword evidence="5" id="KW-0519">Myristate</keyword>
<dbReference type="Gene3D" id="1.10.2040.10">
    <property type="entry name" value="Protein mu-1, chain B, domain 2"/>
    <property type="match status" value="1"/>
</dbReference>
<keyword evidence="12" id="KW-1185">Reference proteome</keyword>
<dbReference type="InterPro" id="IPR009113">
    <property type="entry name" value="Mu1/VP4"/>
</dbReference>
<dbReference type="InterPro" id="IPR015960">
    <property type="entry name" value="Mu1_membr_pen_domIV"/>
</dbReference>
<evidence type="ECO:0000256" key="4">
    <source>
        <dbReference type="ARBA" id="ARBA00022648"/>
    </source>
</evidence>
<evidence type="ECO:0000256" key="7">
    <source>
        <dbReference type="ARBA" id="ARBA00022844"/>
    </source>
</evidence>
<keyword evidence="4" id="KW-1173">Viral penetration via permeabilization of host membrane</keyword>
<reference evidence="11 12" key="1">
    <citation type="journal article" date="2010" name="Virology">
        <title>Broome virus, a new fusogenic Orthoreovirus species isolated from an Australian fruit bat.</title>
        <authorList>
            <person name="Thalmann C.M."/>
            <person name="Cummins D.M."/>
            <person name="Yu M."/>
            <person name="Lunt R."/>
            <person name="Pritchard L.I."/>
            <person name="Hansson E."/>
            <person name="Crameri S."/>
            <person name="Hyatt A."/>
            <person name="Wang L.F."/>
        </authorList>
    </citation>
    <scope>NUCLEOTIDE SEQUENCE [LARGE SCALE GENOMIC DNA]</scope>
</reference>